<dbReference type="Proteomes" id="UP000823941">
    <property type="component" value="Chromosome 7"/>
</dbReference>
<evidence type="ECO:0000256" key="3">
    <source>
        <dbReference type="PROSITE-ProRule" id="PRU00497"/>
    </source>
</evidence>
<feature type="chain" id="PRO_5045396028" description="Cuticular protein" evidence="5">
    <location>
        <begin position="17"/>
        <end position="202"/>
    </location>
</feature>
<dbReference type="PROSITE" id="PS00233">
    <property type="entry name" value="CHIT_BIND_RR_1"/>
    <property type="match status" value="1"/>
</dbReference>
<protein>
    <recommendedName>
        <fullName evidence="8">Cuticular protein</fullName>
    </recommendedName>
</protein>
<proteinExistence type="predicted"/>
<evidence type="ECO:0000313" key="6">
    <source>
        <dbReference type="EMBL" id="KAG7309217.1"/>
    </source>
</evidence>
<evidence type="ECO:0000256" key="4">
    <source>
        <dbReference type="SAM" id="MobiDB-lite"/>
    </source>
</evidence>
<dbReference type="EMBL" id="JAHIBW010000007">
    <property type="protein sequence ID" value="KAG7309217.1"/>
    <property type="molecule type" value="Genomic_DNA"/>
</dbReference>
<comment type="caution">
    <text evidence="6">The sequence shown here is derived from an EMBL/GenBank/DDBJ whole genome shotgun (WGS) entry which is preliminary data.</text>
</comment>
<organism evidence="6 7">
    <name type="scientific">Plutella xylostella</name>
    <name type="common">Diamondback moth</name>
    <name type="synonym">Plutella maculipennis</name>
    <dbReference type="NCBI Taxonomy" id="51655"/>
    <lineage>
        <taxon>Eukaryota</taxon>
        <taxon>Metazoa</taxon>
        <taxon>Ecdysozoa</taxon>
        <taxon>Arthropoda</taxon>
        <taxon>Hexapoda</taxon>
        <taxon>Insecta</taxon>
        <taxon>Pterygota</taxon>
        <taxon>Neoptera</taxon>
        <taxon>Endopterygota</taxon>
        <taxon>Lepidoptera</taxon>
        <taxon>Glossata</taxon>
        <taxon>Ditrysia</taxon>
        <taxon>Yponomeutoidea</taxon>
        <taxon>Plutellidae</taxon>
        <taxon>Plutella</taxon>
    </lineage>
</organism>
<sequence length="202" mass="22427">MIGLLIFGSVLPSILSVVVNDPPNQGIQYKYSYDIEDPSTGDSKSQHESRTGDVVTGSYSVLDPDGTKRTVDYTADSKNGFQAVVHTVPAQIHTKNFNHNVVTDNSYVPVASPYAAQVEYSPRPPQRLYTYVPAPTSFRVLQPEPVAPQSASIPYATTPKSHEEEGQEITVYFYPTQERKTLLKDTLEPGQFFQPSAEYNHQ</sequence>
<feature type="region of interest" description="Disordered" evidence="4">
    <location>
        <begin position="37"/>
        <end position="66"/>
    </location>
</feature>
<evidence type="ECO:0000313" key="7">
    <source>
        <dbReference type="Proteomes" id="UP000823941"/>
    </source>
</evidence>
<dbReference type="InterPro" id="IPR031311">
    <property type="entry name" value="CHIT_BIND_RR_consensus"/>
</dbReference>
<name>A0ABQ7QVY7_PLUXY</name>
<dbReference type="PROSITE" id="PS51155">
    <property type="entry name" value="CHIT_BIND_RR_2"/>
    <property type="match status" value="1"/>
</dbReference>
<feature type="signal peptide" evidence="5">
    <location>
        <begin position="1"/>
        <end position="16"/>
    </location>
</feature>
<accession>A0ABQ7QVY7</accession>
<keyword evidence="7" id="KW-1185">Reference proteome</keyword>
<gene>
    <name evidence="6" type="ORF">JYU34_005144</name>
</gene>
<dbReference type="Pfam" id="PF00379">
    <property type="entry name" value="Chitin_bind_4"/>
    <property type="match status" value="1"/>
</dbReference>
<dbReference type="PANTHER" id="PTHR12236:SF86">
    <property type="entry name" value="CCP84AC-RELATED"/>
    <property type="match status" value="1"/>
</dbReference>
<keyword evidence="1 3" id="KW-0193">Cuticle</keyword>
<evidence type="ECO:0000256" key="5">
    <source>
        <dbReference type="SAM" id="SignalP"/>
    </source>
</evidence>
<keyword evidence="2 5" id="KW-0732">Signal</keyword>
<evidence type="ECO:0008006" key="8">
    <source>
        <dbReference type="Google" id="ProtNLM"/>
    </source>
</evidence>
<dbReference type="PANTHER" id="PTHR12236">
    <property type="entry name" value="STRUCTURAL CONTITUENT OF CUTICLE"/>
    <property type="match status" value="1"/>
</dbReference>
<reference evidence="6 7" key="1">
    <citation type="submission" date="2021-06" db="EMBL/GenBank/DDBJ databases">
        <title>A haploid diamondback moth (Plutella xylostella L.) genome assembly resolves 31 chromosomes and identifies a diamide resistance mutation.</title>
        <authorList>
            <person name="Ward C.M."/>
            <person name="Perry K.D."/>
            <person name="Baker G."/>
            <person name="Powis K."/>
            <person name="Heckel D.G."/>
            <person name="Baxter S.W."/>
        </authorList>
    </citation>
    <scope>NUCLEOTIDE SEQUENCE [LARGE SCALE GENOMIC DNA]</scope>
    <source>
        <strain evidence="6 7">LV</strain>
        <tissue evidence="6">Single pupa</tissue>
    </source>
</reference>
<evidence type="ECO:0000256" key="1">
    <source>
        <dbReference type="ARBA" id="ARBA00022460"/>
    </source>
</evidence>
<dbReference type="InterPro" id="IPR051217">
    <property type="entry name" value="Insect_Cuticle_Struc_Prot"/>
</dbReference>
<dbReference type="InterPro" id="IPR000618">
    <property type="entry name" value="Insect_cuticle"/>
</dbReference>
<dbReference type="PRINTS" id="PR00947">
    <property type="entry name" value="CUTICLE"/>
</dbReference>
<evidence type="ECO:0000256" key="2">
    <source>
        <dbReference type="ARBA" id="ARBA00022729"/>
    </source>
</evidence>